<organism evidence="7 8">
    <name type="scientific">Oceanobacillus oncorhynchi</name>
    <dbReference type="NCBI Taxonomy" id="545501"/>
    <lineage>
        <taxon>Bacteria</taxon>
        <taxon>Bacillati</taxon>
        <taxon>Bacillota</taxon>
        <taxon>Bacilli</taxon>
        <taxon>Bacillales</taxon>
        <taxon>Bacillaceae</taxon>
        <taxon>Oceanobacillus</taxon>
    </lineage>
</organism>
<dbReference type="STRING" id="545501.BN997_00298"/>
<dbReference type="EMBL" id="CDGG01000001">
    <property type="protein sequence ID" value="CEI80495.1"/>
    <property type="molecule type" value="Genomic_DNA"/>
</dbReference>
<protein>
    <submittedName>
        <fullName evidence="7">Transposase IS66 family protein</fullName>
    </submittedName>
</protein>
<dbReference type="InterPro" id="IPR024474">
    <property type="entry name" value="Znf_dom_IS66"/>
</dbReference>
<evidence type="ECO:0000313" key="7">
    <source>
        <dbReference type="EMBL" id="CEI80495.1"/>
    </source>
</evidence>
<dbReference type="Pfam" id="PF13005">
    <property type="entry name" value="zf-IS66"/>
    <property type="match status" value="1"/>
</dbReference>
<feature type="domain" description="Transposase IS66 C-terminal" evidence="6">
    <location>
        <begin position="459"/>
        <end position="485"/>
    </location>
</feature>
<evidence type="ECO:0000259" key="6">
    <source>
        <dbReference type="Pfam" id="PF13817"/>
    </source>
</evidence>
<dbReference type="Pfam" id="PF13007">
    <property type="entry name" value="LZ_Tnp_IS66"/>
    <property type="match status" value="1"/>
</dbReference>
<dbReference type="InterPro" id="IPR039552">
    <property type="entry name" value="IS66_C"/>
</dbReference>
<proteinExistence type="predicted"/>
<dbReference type="PANTHER" id="PTHR33678">
    <property type="entry name" value="BLL1576 PROTEIN"/>
    <property type="match status" value="1"/>
</dbReference>
<sequence length="518" mass="60342">MTELEKKLMKQIEHLTIQNEKQAKQIEQLINQLTNMNRRLFGTSSEKNPQGQLSFFEEDNNSPFSEAEQPADKAVEIETISYQRKKYQGQRADITRDLPIVVEEHTLPSDSQVCSCCASPLKHLGKREARTELEFIPAHLVKHVHYEHAYECLACKKTGQNHILRQKAPEPALAKSLAGPSVLAWNFYQKLEMSIPYHRQEKEWARYGLKVSRRTLANWAIRSSEEWLEPLYQQMREKLLLEPVLSADETTYQILRRPDEKPATADARIWLFRTAETAKHPIILYHSSETRRFEVAETFLKGFQGLLHCDGYSVYQKLEDVQLQTCWAHVRRKFLETNDSNGQGAVGVHYCDQLFKLERQWKDLSPEERLQQRQLESKPLLKEFWGWLDALVTMKGPLQKAVDYTQKLRDSLQRFLTDGRLFISNNLAERSIRPVTVGRKNWYFSTSVAGAHANTIGYSVIQTAKENGIDPFEYLTVLFTELPQLNIFQDSEQWENYFPWSPYIQAKVKPLSKHIKRA</sequence>
<evidence type="ECO:0000259" key="4">
    <source>
        <dbReference type="Pfam" id="PF13005"/>
    </source>
</evidence>
<evidence type="ECO:0000256" key="2">
    <source>
        <dbReference type="SAM" id="MobiDB-lite"/>
    </source>
</evidence>
<evidence type="ECO:0000313" key="8">
    <source>
        <dbReference type="Proteomes" id="UP000040453"/>
    </source>
</evidence>
<dbReference type="RefSeq" id="WP_052484861.1">
    <property type="nucleotide sequence ID" value="NZ_CDGG01000001.1"/>
</dbReference>
<dbReference type="AlphaFoldDB" id="A0A0A1M5C5"/>
<feature type="coiled-coil region" evidence="1">
    <location>
        <begin position="5"/>
        <end position="39"/>
    </location>
</feature>
<feature type="domain" description="Transposase IS66 zinc-finger binding" evidence="4">
    <location>
        <begin position="112"/>
        <end position="155"/>
    </location>
</feature>
<feature type="compositionally biased region" description="Polar residues" evidence="2">
    <location>
        <begin position="41"/>
        <end position="53"/>
    </location>
</feature>
<keyword evidence="8" id="KW-1185">Reference proteome</keyword>
<dbReference type="Proteomes" id="UP000040453">
    <property type="component" value="Unassembled WGS sequence"/>
</dbReference>
<feature type="domain" description="Transposase IS66 central" evidence="3">
    <location>
        <begin position="175"/>
        <end position="452"/>
    </location>
</feature>
<accession>A0A0A1M5C5</accession>
<dbReference type="InterPro" id="IPR052344">
    <property type="entry name" value="Transposase-related"/>
</dbReference>
<keyword evidence="1" id="KW-0175">Coiled coil</keyword>
<evidence type="ECO:0000259" key="3">
    <source>
        <dbReference type="Pfam" id="PF03050"/>
    </source>
</evidence>
<dbReference type="NCBIfam" id="NF033517">
    <property type="entry name" value="transpos_IS66"/>
    <property type="match status" value="1"/>
</dbReference>
<reference evidence="7 8" key="1">
    <citation type="submission" date="2014-11" db="EMBL/GenBank/DDBJ databases">
        <authorList>
            <person name="Urmite Genomes Urmite Genomes"/>
        </authorList>
    </citation>
    <scope>NUCLEOTIDE SEQUENCE [LARGE SCALE GENOMIC DNA]</scope>
    <source>
        <strain evidence="7 8">Oc5</strain>
    </source>
</reference>
<dbReference type="PANTHER" id="PTHR33678:SF1">
    <property type="entry name" value="BLL1576 PROTEIN"/>
    <property type="match status" value="1"/>
</dbReference>
<dbReference type="OrthoDB" id="9760067at2"/>
<feature type="region of interest" description="Disordered" evidence="2">
    <location>
        <begin position="41"/>
        <end position="70"/>
    </location>
</feature>
<dbReference type="Pfam" id="PF03050">
    <property type="entry name" value="DDE_Tnp_IS66"/>
    <property type="match status" value="1"/>
</dbReference>
<name>A0A0A1M5C5_9BACI</name>
<gene>
    <name evidence="7" type="ORF">BN997_00298</name>
</gene>
<feature type="domain" description="Transposase TnpC homeodomain" evidence="5">
    <location>
        <begin position="29"/>
        <end position="100"/>
    </location>
</feature>
<dbReference type="InterPro" id="IPR004291">
    <property type="entry name" value="Transposase_IS66_central"/>
</dbReference>
<dbReference type="InterPro" id="IPR024463">
    <property type="entry name" value="Transposase_TnpC_homeodom"/>
</dbReference>
<evidence type="ECO:0000259" key="5">
    <source>
        <dbReference type="Pfam" id="PF13007"/>
    </source>
</evidence>
<dbReference type="Pfam" id="PF13817">
    <property type="entry name" value="DDE_Tnp_IS66_C"/>
    <property type="match status" value="1"/>
</dbReference>
<evidence type="ECO:0000256" key="1">
    <source>
        <dbReference type="SAM" id="Coils"/>
    </source>
</evidence>